<evidence type="ECO:0000313" key="3">
    <source>
        <dbReference type="Proteomes" id="UP000007962"/>
    </source>
</evidence>
<feature type="transmembrane region" description="Helical" evidence="1">
    <location>
        <begin position="61"/>
        <end position="82"/>
    </location>
</feature>
<name>C5C086_BEUC1</name>
<feature type="transmembrane region" description="Helical" evidence="1">
    <location>
        <begin position="215"/>
        <end position="237"/>
    </location>
</feature>
<dbReference type="AlphaFoldDB" id="C5C086"/>
<gene>
    <name evidence="2" type="ordered locus">Bcav_1011</name>
</gene>
<feature type="transmembrane region" description="Helical" evidence="1">
    <location>
        <begin position="87"/>
        <end position="107"/>
    </location>
</feature>
<accession>C5C086</accession>
<keyword evidence="1" id="KW-1133">Transmembrane helix</keyword>
<dbReference type="RefSeq" id="WP_012726052.1">
    <property type="nucleotide sequence ID" value="NC_012669.1"/>
</dbReference>
<keyword evidence="3" id="KW-1185">Reference proteome</keyword>
<dbReference type="Proteomes" id="UP000007962">
    <property type="component" value="Chromosome"/>
</dbReference>
<dbReference type="EMBL" id="CP001618">
    <property type="protein sequence ID" value="ACQ79272.1"/>
    <property type="molecule type" value="Genomic_DNA"/>
</dbReference>
<feature type="transmembrane region" description="Helical" evidence="1">
    <location>
        <begin position="151"/>
        <end position="171"/>
    </location>
</feature>
<feature type="transmembrane region" description="Helical" evidence="1">
    <location>
        <begin position="249"/>
        <end position="269"/>
    </location>
</feature>
<proteinExistence type="predicted"/>
<sequence length="287" mass="29814">MRESWWWRAGGLVTIAVLALAVLGLVVGIFVMTALGQRLDATAQEWTDGAGWTDNAALELWRSYLAVPIGGFAALAALTLFVRARRWWQLVAMALVVGTVMLAATLLRDRLDRPWHGHPPLEQTLPGAAIAFVAAAAFALVVAVPPAWRSVAAVSSTGVVALTGLAITAGGERVSDGVAALLVVAVPGTIALAVLRALPPETSRRRTRFADGPWLLAWLAATFAGLALIGTGLVGTGMTDIAEGMAPPVAAGAGFSAFLSIACLLFTTADLGSRALPPREGGHDRAR</sequence>
<keyword evidence="1" id="KW-0472">Membrane</keyword>
<feature type="transmembrane region" description="Helical" evidence="1">
    <location>
        <begin position="12"/>
        <end position="35"/>
    </location>
</feature>
<evidence type="ECO:0000313" key="2">
    <source>
        <dbReference type="EMBL" id="ACQ79272.1"/>
    </source>
</evidence>
<dbReference type="KEGG" id="bcv:Bcav_1011"/>
<keyword evidence="1" id="KW-0812">Transmembrane</keyword>
<evidence type="ECO:0000256" key="1">
    <source>
        <dbReference type="SAM" id="Phobius"/>
    </source>
</evidence>
<dbReference type="HOGENOM" id="CLU_968614_0_0_11"/>
<protein>
    <submittedName>
        <fullName evidence="2">Phosphoesterase, PA-phosphatase related</fullName>
    </submittedName>
</protein>
<feature type="transmembrane region" description="Helical" evidence="1">
    <location>
        <begin position="127"/>
        <end position="144"/>
    </location>
</feature>
<feature type="transmembrane region" description="Helical" evidence="1">
    <location>
        <begin position="177"/>
        <end position="195"/>
    </location>
</feature>
<reference evidence="2 3" key="1">
    <citation type="journal article" date="2009" name="Stand. Genomic Sci.">
        <title>Complete genome sequence of Beutenbergia cavernae type strain (HKI 0122).</title>
        <authorList>
            <person name="Land M."/>
            <person name="Pukall R."/>
            <person name="Abt B."/>
            <person name="Goker M."/>
            <person name="Rohde M."/>
            <person name="Glavina Del Rio T."/>
            <person name="Tice H."/>
            <person name="Copeland A."/>
            <person name="Cheng J.F."/>
            <person name="Lucas S."/>
            <person name="Chen F."/>
            <person name="Nolan M."/>
            <person name="Bruce D."/>
            <person name="Goodwin L."/>
            <person name="Pitluck S."/>
            <person name="Ivanova N."/>
            <person name="Mavromatis K."/>
            <person name="Ovchinnikova G."/>
            <person name="Pati A."/>
            <person name="Chen A."/>
            <person name="Palaniappan K."/>
            <person name="Hauser L."/>
            <person name="Chang Y.J."/>
            <person name="Jefferies C.C."/>
            <person name="Saunders E."/>
            <person name="Brettin T."/>
            <person name="Detter J.C."/>
            <person name="Han C."/>
            <person name="Chain P."/>
            <person name="Bristow J."/>
            <person name="Eisen J.A."/>
            <person name="Markowitz V."/>
            <person name="Hugenholtz P."/>
            <person name="Kyrpides N.C."/>
            <person name="Klenk H.P."/>
            <person name="Lapidus A."/>
        </authorList>
    </citation>
    <scope>NUCLEOTIDE SEQUENCE [LARGE SCALE GENOMIC DNA]</scope>
    <source>
        <strain evidence="3">ATCC BAA-8 / DSM 12333 / NBRC 16432</strain>
    </source>
</reference>
<organism evidence="2 3">
    <name type="scientific">Beutenbergia cavernae (strain ATCC BAA-8 / DSM 12333 / CCUG 43141 / JCM 11478 / NBRC 16432 / NCIMB 13614 / HKI 0122)</name>
    <dbReference type="NCBI Taxonomy" id="471853"/>
    <lineage>
        <taxon>Bacteria</taxon>
        <taxon>Bacillati</taxon>
        <taxon>Actinomycetota</taxon>
        <taxon>Actinomycetes</taxon>
        <taxon>Micrococcales</taxon>
        <taxon>Beutenbergiaceae</taxon>
        <taxon>Beutenbergia</taxon>
    </lineage>
</organism>